<accession>A0A328VHN3</accession>
<feature type="transmembrane region" description="Helical" evidence="6">
    <location>
        <begin position="193"/>
        <end position="216"/>
    </location>
</feature>
<sequence>MSWDPNQGGQVPQQPTPPPNPYETPASPTPPPANPYGPPVNPYGQPPVNPYMPPTYYGGQPGPYPPVMATPLPLEQALRELPRQYMRVISHPSAETFAQELGKASWDIIWVQLLGLSVLYAIITFFTRLASSALLASILPSAYRALASSASVAGSLLSSLISLILLVGSFFILQGLIYLLARAFKGQGSFLQQCYSSMLIYGPLLTLFIICSIIGIIPFVSILGLIVEIIALIYALVLLVFATMGSQRLQGGPASAAVLIPTGGLLLLACCGATILAAMIAASLNSTY</sequence>
<feature type="transmembrane region" description="Helical" evidence="6">
    <location>
        <begin position="159"/>
        <end position="181"/>
    </location>
</feature>
<keyword evidence="4 6" id="KW-0472">Membrane</keyword>
<evidence type="ECO:0000256" key="6">
    <source>
        <dbReference type="SAM" id="Phobius"/>
    </source>
</evidence>
<dbReference type="InterPro" id="IPR006977">
    <property type="entry name" value="Yip1_dom"/>
</dbReference>
<evidence type="ECO:0000256" key="1">
    <source>
        <dbReference type="ARBA" id="ARBA00004141"/>
    </source>
</evidence>
<proteinExistence type="predicted"/>
<dbReference type="AlphaFoldDB" id="A0A328VHN3"/>
<feature type="transmembrane region" description="Helical" evidence="6">
    <location>
        <begin position="113"/>
        <end position="139"/>
    </location>
</feature>
<keyword evidence="9" id="KW-1185">Reference proteome</keyword>
<dbReference type="Proteomes" id="UP000248706">
    <property type="component" value="Unassembled WGS sequence"/>
</dbReference>
<feature type="transmembrane region" description="Helical" evidence="6">
    <location>
        <begin position="256"/>
        <end position="282"/>
    </location>
</feature>
<feature type="transmembrane region" description="Helical" evidence="6">
    <location>
        <begin position="222"/>
        <end position="244"/>
    </location>
</feature>
<organism evidence="8 9">
    <name type="scientific">Thermogemmatispora tikiterensis</name>
    <dbReference type="NCBI Taxonomy" id="1825093"/>
    <lineage>
        <taxon>Bacteria</taxon>
        <taxon>Bacillati</taxon>
        <taxon>Chloroflexota</taxon>
        <taxon>Ktedonobacteria</taxon>
        <taxon>Thermogemmatisporales</taxon>
        <taxon>Thermogemmatisporaceae</taxon>
        <taxon>Thermogemmatispora</taxon>
    </lineage>
</organism>
<dbReference type="OrthoDB" id="163298at2"/>
<evidence type="ECO:0000256" key="4">
    <source>
        <dbReference type="ARBA" id="ARBA00023136"/>
    </source>
</evidence>
<evidence type="ECO:0000313" key="9">
    <source>
        <dbReference type="Proteomes" id="UP000248706"/>
    </source>
</evidence>
<keyword evidence="2 6" id="KW-0812">Transmembrane</keyword>
<gene>
    <name evidence="8" type="ORF">A4R35_18110</name>
</gene>
<dbReference type="Pfam" id="PF04893">
    <property type="entry name" value="Yip1"/>
    <property type="match status" value="1"/>
</dbReference>
<feature type="domain" description="Yip1" evidence="7">
    <location>
        <begin position="87"/>
        <end position="269"/>
    </location>
</feature>
<dbReference type="RefSeq" id="WP_112431837.1">
    <property type="nucleotide sequence ID" value="NZ_MCIF01000002.1"/>
</dbReference>
<evidence type="ECO:0000256" key="2">
    <source>
        <dbReference type="ARBA" id="ARBA00022692"/>
    </source>
</evidence>
<reference evidence="8 9" key="1">
    <citation type="submission" date="2016-08" db="EMBL/GenBank/DDBJ databases">
        <title>Analysis of Carbohydrate Active Enzymes in Thermogemmatispora T81 Reveals Carbohydrate Degradation Ability.</title>
        <authorList>
            <person name="Tomazini A."/>
            <person name="Lal S."/>
            <person name="Stott M."/>
            <person name="Henrissat B."/>
            <person name="Polikarpov I."/>
            <person name="Sparling R."/>
            <person name="Levin D.B."/>
        </authorList>
    </citation>
    <scope>NUCLEOTIDE SEQUENCE [LARGE SCALE GENOMIC DNA]</scope>
    <source>
        <strain evidence="8 9">T81</strain>
    </source>
</reference>
<feature type="region of interest" description="Disordered" evidence="5">
    <location>
        <begin position="1"/>
        <end position="44"/>
    </location>
</feature>
<protein>
    <recommendedName>
        <fullName evidence="7">Yip1 domain-containing protein</fullName>
    </recommendedName>
</protein>
<dbReference type="GO" id="GO:0016020">
    <property type="term" value="C:membrane"/>
    <property type="evidence" value="ECO:0007669"/>
    <property type="project" value="UniProtKB-SubCell"/>
</dbReference>
<evidence type="ECO:0000256" key="5">
    <source>
        <dbReference type="SAM" id="MobiDB-lite"/>
    </source>
</evidence>
<evidence type="ECO:0000256" key="3">
    <source>
        <dbReference type="ARBA" id="ARBA00022989"/>
    </source>
</evidence>
<comment type="subcellular location">
    <subcellularLocation>
        <location evidence="1">Membrane</location>
        <topology evidence="1">Multi-pass membrane protein</topology>
    </subcellularLocation>
</comment>
<name>A0A328VHN3_9CHLR</name>
<keyword evidence="3 6" id="KW-1133">Transmembrane helix</keyword>
<feature type="compositionally biased region" description="Pro residues" evidence="5">
    <location>
        <begin position="14"/>
        <end position="44"/>
    </location>
</feature>
<evidence type="ECO:0000313" key="8">
    <source>
        <dbReference type="EMBL" id="RAQ97458.1"/>
    </source>
</evidence>
<comment type="caution">
    <text evidence="8">The sequence shown here is derived from an EMBL/GenBank/DDBJ whole genome shotgun (WGS) entry which is preliminary data.</text>
</comment>
<dbReference type="EMBL" id="MCIF01000002">
    <property type="protein sequence ID" value="RAQ97458.1"/>
    <property type="molecule type" value="Genomic_DNA"/>
</dbReference>
<evidence type="ECO:0000259" key="7">
    <source>
        <dbReference type="Pfam" id="PF04893"/>
    </source>
</evidence>
<feature type="compositionally biased region" description="Low complexity" evidence="5">
    <location>
        <begin position="1"/>
        <end position="13"/>
    </location>
</feature>